<dbReference type="EMBL" id="JACRWH010000135">
    <property type="protein sequence ID" value="MBC6013445.1"/>
    <property type="molecule type" value="Genomic_DNA"/>
</dbReference>
<evidence type="ECO:0000313" key="2">
    <source>
        <dbReference type="EMBL" id="MBC6013445.1"/>
    </source>
</evidence>
<reference evidence="2 3" key="1">
    <citation type="submission" date="2020-08" db="EMBL/GenBank/DDBJ databases">
        <authorList>
            <person name="Liu C."/>
            <person name="Sun Q."/>
        </authorList>
    </citation>
    <scope>NUCLEOTIDE SEQUENCE [LARGE SCALE GENOMIC DNA]</scope>
    <source>
        <strain evidence="2 3">L34</strain>
    </source>
</reference>
<evidence type="ECO:0000313" key="3">
    <source>
        <dbReference type="Proteomes" id="UP000649075"/>
    </source>
</evidence>
<evidence type="ECO:0008006" key="4">
    <source>
        <dbReference type="Google" id="ProtNLM"/>
    </source>
</evidence>
<keyword evidence="3" id="KW-1185">Reference proteome</keyword>
<evidence type="ECO:0000256" key="1">
    <source>
        <dbReference type="SAM" id="Phobius"/>
    </source>
</evidence>
<comment type="caution">
    <text evidence="2">The sequence shown here is derived from an EMBL/GenBank/DDBJ whole genome shotgun (WGS) entry which is preliminary data.</text>
</comment>
<feature type="transmembrane region" description="Helical" evidence="1">
    <location>
        <begin position="54"/>
        <end position="75"/>
    </location>
</feature>
<sequence>MMFFKMSQKHTKRIMGYEATRLFWHFFDLKAYMIMACMMGGGIGFRAAGIFPDIFIAFFYSGLGCALALAGVTFLRNYIQYENLLLD</sequence>
<keyword evidence="1" id="KW-0472">Membrane</keyword>
<name>A0ABR7KL35_9FIRM</name>
<protein>
    <recommendedName>
        <fullName evidence="4">ABC transporter permease</fullName>
    </recommendedName>
</protein>
<proteinExistence type="predicted"/>
<feature type="transmembrane region" description="Helical" evidence="1">
    <location>
        <begin position="21"/>
        <end position="48"/>
    </location>
</feature>
<organism evidence="2 3">
    <name type="scientific">Holdemanella hominis</name>
    <dbReference type="NCBI Taxonomy" id="2764327"/>
    <lineage>
        <taxon>Bacteria</taxon>
        <taxon>Bacillati</taxon>
        <taxon>Bacillota</taxon>
        <taxon>Erysipelotrichia</taxon>
        <taxon>Erysipelotrichales</taxon>
        <taxon>Erysipelotrichaceae</taxon>
        <taxon>Holdemanella</taxon>
    </lineage>
</organism>
<gene>
    <name evidence="2" type="ORF">H8911_12255</name>
</gene>
<accession>A0ABR7KL35</accession>
<keyword evidence="1" id="KW-0812">Transmembrane</keyword>
<dbReference type="Proteomes" id="UP000649075">
    <property type="component" value="Unassembled WGS sequence"/>
</dbReference>
<keyword evidence="1" id="KW-1133">Transmembrane helix</keyword>